<keyword evidence="1" id="KW-0614">Plasmid</keyword>
<dbReference type="KEGG" id="moc:BB934_30270"/>
<dbReference type="InterPro" id="IPR036465">
    <property type="entry name" value="vWFA_dom_sf"/>
</dbReference>
<accession>A0A1B2ETT4</accession>
<organism evidence="1">
    <name type="scientific">Microvirga ossetica</name>
    <dbReference type="NCBI Taxonomy" id="1882682"/>
    <lineage>
        <taxon>Bacteria</taxon>
        <taxon>Pseudomonadati</taxon>
        <taxon>Pseudomonadota</taxon>
        <taxon>Alphaproteobacteria</taxon>
        <taxon>Hyphomicrobiales</taxon>
        <taxon>Methylobacteriaceae</taxon>
        <taxon>Microvirga</taxon>
    </lineage>
</organism>
<dbReference type="EMBL" id="CP016617">
    <property type="protein sequence ID" value="ANY83252.1"/>
    <property type="molecule type" value="Genomic_DNA"/>
</dbReference>
<name>A0A1B2ETT4_9HYPH</name>
<dbReference type="AlphaFoldDB" id="A0A1B2ETT4"/>
<evidence type="ECO:0000313" key="1">
    <source>
        <dbReference type="EMBL" id="ANY83252.1"/>
    </source>
</evidence>
<dbReference type="InterPro" id="IPR010607">
    <property type="entry name" value="DUF1194"/>
</dbReference>
<reference evidence="1" key="1">
    <citation type="submission" date="2016-07" db="EMBL/GenBank/DDBJ databases">
        <title>Microvirga ossetica sp. nov. a new species of rhizobia isolated from root nodules of the legume species Vicia alpestris Steven originated from North Ossetia region in the Caucasus.</title>
        <authorList>
            <person name="Safronova V.I."/>
            <person name="Kuznetsova I.G."/>
            <person name="Sazanova A.L."/>
            <person name="Belimov A."/>
            <person name="Andronov E."/>
            <person name="Osledkin Y.S."/>
            <person name="Onishchuk O.P."/>
            <person name="Kurchak O.N."/>
            <person name="Shaposhnikov A.I."/>
            <person name="Willems A."/>
            <person name="Tikhonovich I.A."/>
        </authorList>
    </citation>
    <scope>NUCLEOTIDE SEQUENCE [LARGE SCALE GENOMIC DNA]</scope>
    <source>
        <strain evidence="1">V5/3M</strain>
        <plasmid evidence="1">unnamed1</plasmid>
    </source>
</reference>
<evidence type="ECO:0008006" key="2">
    <source>
        <dbReference type="Google" id="ProtNLM"/>
    </source>
</evidence>
<dbReference type="SUPFAM" id="SSF53300">
    <property type="entry name" value="vWA-like"/>
    <property type="match status" value="1"/>
</dbReference>
<gene>
    <name evidence="1" type="ORF">BB934_30270</name>
</gene>
<dbReference type="CDD" id="cd00198">
    <property type="entry name" value="vWFA"/>
    <property type="match status" value="1"/>
</dbReference>
<protein>
    <recommendedName>
        <fullName evidence="2">VWFA domain-containing protein</fullName>
    </recommendedName>
</protein>
<geneLocation type="plasmid" evidence="1">
    <name>unnamed1</name>
</geneLocation>
<proteinExistence type="predicted"/>
<dbReference type="Pfam" id="PF06707">
    <property type="entry name" value="DUF1194"/>
    <property type="match status" value="1"/>
</dbReference>
<sequence>MLSIPRLMTILMLAGGTLLLNREATPAETRVDLALVLAVDVSFSMEPDEQELQRHGFVEAFQSPEVHQAIRRGVLGRIAVVYVEWSGAFDQAIIVPWTVIELPADGLAFAERLLRGPLHSMNYTSISGGIDFGVRQLRQSGLQADRQVIDVSGDGANDSGRTVTLARDEALARGITINGLPIMLKWPDGPWDIEDLDLYFRDCVIGGPGAFLVPVREKAHFIGAIKAKLVREITDQSPPRSLVQHAQTDTSTNCLAGELRRHQPPAR</sequence>